<sequence>MESQSSIFQNSESTALADGASMTTSKGTLGDHSSMPSPEPAPDQNTGHTPLLEAEQVEETHNDNHTREHSNQPGDDKKSIAPSLSSIKSYNHRDSRKFLLWTGFNRLCVTLLLCLILALTLRAYEGFDEKHPRILGKGETKTFNALVLGLSLALGLNLASSLKHYGLILRWTILTRRYVTLQVFDLILGCENLTNVLKLMIVSIPGIERVAFDKVPLLKDIAWLKARRDGSRYTWVICLLWILINIGAQTLVATLSIFWPVNPSEIMPLLVRGDISVSDLRAWQVDASNHSTAPQLSVANAYGIAGSQYPTYSDQSAIDELYMQGSNAVLRGDDYYQYTFLNRNPDSMHSDYIASSRGVRSSAACTQFTFGEGSGDRLNGSVYASSDGGHSWDYYPILHSIKGQITWTAIVDETCGDRCTTLYVYQRADNYTIVHNSMFLCNSTVSDITGKDDEFTGLKDEKKASIYSADKFAQIAAGAIGWSGYYEDGFYDRQSKAYLSGLPFTPYEILNTTGVQDIISRFTIGAIAAFDDHGPRIILKDQQGSPLQGQQLQVDWLRVLIILMWICLLQSLALVVLLACANKSIMRDESFFSLAMLLSPIVNRIGRESGMNLSGEEIYNHPKLWNQKIKYHYRKIKDGSRKIKKVDILVEDEDWSEKDMLKRSHPWGDGLFC</sequence>
<evidence type="ECO:0000313" key="3">
    <source>
        <dbReference type="EMBL" id="KAF2648681.1"/>
    </source>
</evidence>
<organism evidence="3 4">
    <name type="scientific">Lophiostoma macrostomum CBS 122681</name>
    <dbReference type="NCBI Taxonomy" id="1314788"/>
    <lineage>
        <taxon>Eukaryota</taxon>
        <taxon>Fungi</taxon>
        <taxon>Dikarya</taxon>
        <taxon>Ascomycota</taxon>
        <taxon>Pezizomycotina</taxon>
        <taxon>Dothideomycetes</taxon>
        <taxon>Pleosporomycetidae</taxon>
        <taxon>Pleosporales</taxon>
        <taxon>Lophiostomataceae</taxon>
        <taxon>Lophiostoma</taxon>
    </lineage>
</organism>
<keyword evidence="2" id="KW-0472">Membrane</keyword>
<gene>
    <name evidence="3" type="ORF">K491DRAFT_238674</name>
</gene>
<protein>
    <submittedName>
        <fullName evidence="3">Uncharacterized protein</fullName>
    </submittedName>
</protein>
<feature type="compositionally biased region" description="Polar residues" evidence="1">
    <location>
        <begin position="1"/>
        <end position="14"/>
    </location>
</feature>
<evidence type="ECO:0000256" key="2">
    <source>
        <dbReference type="SAM" id="Phobius"/>
    </source>
</evidence>
<feature type="transmembrane region" description="Helical" evidence="2">
    <location>
        <begin position="556"/>
        <end position="581"/>
    </location>
</feature>
<keyword evidence="2" id="KW-0812">Transmembrane</keyword>
<keyword evidence="2" id="KW-1133">Transmembrane helix</keyword>
<dbReference type="Proteomes" id="UP000799324">
    <property type="component" value="Unassembled WGS sequence"/>
</dbReference>
<evidence type="ECO:0000313" key="4">
    <source>
        <dbReference type="Proteomes" id="UP000799324"/>
    </source>
</evidence>
<feature type="compositionally biased region" description="Basic and acidic residues" evidence="1">
    <location>
        <begin position="58"/>
        <end position="79"/>
    </location>
</feature>
<dbReference type="OrthoDB" id="3596604at2759"/>
<accession>A0A6A6SNW7</accession>
<feature type="transmembrane region" description="Helical" evidence="2">
    <location>
        <begin position="143"/>
        <end position="162"/>
    </location>
</feature>
<feature type="transmembrane region" description="Helical" evidence="2">
    <location>
        <begin position="233"/>
        <end position="259"/>
    </location>
</feature>
<name>A0A6A6SNW7_9PLEO</name>
<dbReference type="AlphaFoldDB" id="A0A6A6SNW7"/>
<evidence type="ECO:0000256" key="1">
    <source>
        <dbReference type="SAM" id="MobiDB-lite"/>
    </source>
</evidence>
<reference evidence="3" key="1">
    <citation type="journal article" date="2020" name="Stud. Mycol.">
        <title>101 Dothideomycetes genomes: a test case for predicting lifestyles and emergence of pathogens.</title>
        <authorList>
            <person name="Haridas S."/>
            <person name="Albert R."/>
            <person name="Binder M."/>
            <person name="Bloem J."/>
            <person name="Labutti K."/>
            <person name="Salamov A."/>
            <person name="Andreopoulos B."/>
            <person name="Baker S."/>
            <person name="Barry K."/>
            <person name="Bills G."/>
            <person name="Bluhm B."/>
            <person name="Cannon C."/>
            <person name="Castanera R."/>
            <person name="Culley D."/>
            <person name="Daum C."/>
            <person name="Ezra D."/>
            <person name="Gonzalez J."/>
            <person name="Henrissat B."/>
            <person name="Kuo A."/>
            <person name="Liang C."/>
            <person name="Lipzen A."/>
            <person name="Lutzoni F."/>
            <person name="Magnuson J."/>
            <person name="Mondo S."/>
            <person name="Nolan M."/>
            <person name="Ohm R."/>
            <person name="Pangilinan J."/>
            <person name="Park H.-J."/>
            <person name="Ramirez L."/>
            <person name="Alfaro M."/>
            <person name="Sun H."/>
            <person name="Tritt A."/>
            <person name="Yoshinaga Y."/>
            <person name="Zwiers L.-H."/>
            <person name="Turgeon B."/>
            <person name="Goodwin S."/>
            <person name="Spatafora J."/>
            <person name="Crous P."/>
            <person name="Grigoriev I."/>
        </authorList>
    </citation>
    <scope>NUCLEOTIDE SEQUENCE</scope>
    <source>
        <strain evidence="3">CBS 122681</strain>
    </source>
</reference>
<feature type="transmembrane region" description="Helical" evidence="2">
    <location>
        <begin position="98"/>
        <end position="123"/>
    </location>
</feature>
<proteinExistence type="predicted"/>
<keyword evidence="4" id="KW-1185">Reference proteome</keyword>
<feature type="region of interest" description="Disordered" evidence="1">
    <location>
        <begin position="1"/>
        <end position="83"/>
    </location>
</feature>
<dbReference type="EMBL" id="MU004527">
    <property type="protein sequence ID" value="KAF2648681.1"/>
    <property type="molecule type" value="Genomic_DNA"/>
</dbReference>